<reference evidence="2 3" key="1">
    <citation type="submission" date="2014-04" db="EMBL/GenBank/DDBJ databases">
        <authorList>
            <consortium name="DOE Joint Genome Institute"/>
            <person name="Kuo A."/>
            <person name="Kohler A."/>
            <person name="Nagy L.G."/>
            <person name="Floudas D."/>
            <person name="Copeland A."/>
            <person name="Barry K.W."/>
            <person name="Cichocki N."/>
            <person name="Veneault-Fourrey C."/>
            <person name="LaButti K."/>
            <person name="Lindquist E.A."/>
            <person name="Lipzen A."/>
            <person name="Lundell T."/>
            <person name="Morin E."/>
            <person name="Murat C."/>
            <person name="Sun H."/>
            <person name="Tunlid A."/>
            <person name="Henrissat B."/>
            <person name="Grigoriev I.V."/>
            <person name="Hibbett D.S."/>
            <person name="Martin F."/>
            <person name="Nordberg H.P."/>
            <person name="Cantor M.N."/>
            <person name="Hua S.X."/>
        </authorList>
    </citation>
    <scope>NUCLEOTIDE SEQUENCE [LARGE SCALE GENOMIC DNA]</scope>
    <source>
        <strain evidence="2 3">LaAM-08-1</strain>
    </source>
</reference>
<accession>A0A0C9XBP6</accession>
<evidence type="ECO:0000313" key="2">
    <source>
        <dbReference type="EMBL" id="KIK02306.1"/>
    </source>
</evidence>
<dbReference type="HOGENOM" id="CLU_1525405_0_0_1"/>
<gene>
    <name evidence="2" type="ORF">K443DRAFT_523325</name>
</gene>
<protein>
    <submittedName>
        <fullName evidence="2">Uncharacterized protein</fullName>
    </submittedName>
</protein>
<dbReference type="EMBL" id="KN838594">
    <property type="protein sequence ID" value="KIK02306.1"/>
    <property type="molecule type" value="Genomic_DNA"/>
</dbReference>
<organism evidence="2 3">
    <name type="scientific">Laccaria amethystina LaAM-08-1</name>
    <dbReference type="NCBI Taxonomy" id="1095629"/>
    <lineage>
        <taxon>Eukaryota</taxon>
        <taxon>Fungi</taxon>
        <taxon>Dikarya</taxon>
        <taxon>Basidiomycota</taxon>
        <taxon>Agaricomycotina</taxon>
        <taxon>Agaricomycetes</taxon>
        <taxon>Agaricomycetidae</taxon>
        <taxon>Agaricales</taxon>
        <taxon>Agaricineae</taxon>
        <taxon>Hydnangiaceae</taxon>
        <taxon>Laccaria</taxon>
    </lineage>
</organism>
<reference evidence="3" key="2">
    <citation type="submission" date="2015-01" db="EMBL/GenBank/DDBJ databases">
        <title>Evolutionary Origins and Diversification of the Mycorrhizal Mutualists.</title>
        <authorList>
            <consortium name="DOE Joint Genome Institute"/>
            <consortium name="Mycorrhizal Genomics Consortium"/>
            <person name="Kohler A."/>
            <person name="Kuo A."/>
            <person name="Nagy L.G."/>
            <person name="Floudas D."/>
            <person name="Copeland A."/>
            <person name="Barry K.W."/>
            <person name="Cichocki N."/>
            <person name="Veneault-Fourrey C."/>
            <person name="LaButti K."/>
            <person name="Lindquist E.A."/>
            <person name="Lipzen A."/>
            <person name="Lundell T."/>
            <person name="Morin E."/>
            <person name="Murat C."/>
            <person name="Riley R."/>
            <person name="Ohm R."/>
            <person name="Sun H."/>
            <person name="Tunlid A."/>
            <person name="Henrissat B."/>
            <person name="Grigoriev I.V."/>
            <person name="Hibbett D.S."/>
            <person name="Martin F."/>
        </authorList>
    </citation>
    <scope>NUCLEOTIDE SEQUENCE [LARGE SCALE GENOMIC DNA]</scope>
    <source>
        <strain evidence="3">LaAM-08-1</strain>
    </source>
</reference>
<feature type="region of interest" description="Disordered" evidence="1">
    <location>
        <begin position="57"/>
        <end position="86"/>
    </location>
</feature>
<proteinExistence type="predicted"/>
<evidence type="ECO:0000256" key="1">
    <source>
        <dbReference type="SAM" id="MobiDB-lite"/>
    </source>
</evidence>
<evidence type="ECO:0000313" key="3">
    <source>
        <dbReference type="Proteomes" id="UP000054477"/>
    </source>
</evidence>
<dbReference type="Proteomes" id="UP000054477">
    <property type="component" value="Unassembled WGS sequence"/>
</dbReference>
<sequence>MSANGIPTPLSTLSPSPLPPLVIMHDKQHQVGMSLSIMVHLSLRLCLPPLTTSPTYSPSPSPFSRASLPPSSHALVTRSGVPESKPDSGTLALIWKRWRSRTTVRRHTALFHLPYEYDDGYTSWCFLRNFNKSLYLWIVPLGCLDLNRLIFLCSLVFTRDSEYTCLLYIINDSSRA</sequence>
<dbReference type="AlphaFoldDB" id="A0A0C9XBP6"/>
<name>A0A0C9XBP6_9AGAR</name>
<keyword evidence="3" id="KW-1185">Reference proteome</keyword>